<keyword evidence="2" id="KW-0479">Metal-binding</keyword>
<evidence type="ECO:0000256" key="2">
    <source>
        <dbReference type="ARBA" id="ARBA00022723"/>
    </source>
</evidence>
<dbReference type="PANTHER" id="PTHR47338">
    <property type="entry name" value="ZN(II)2CYS6 TRANSCRIPTION FACTOR (EUROFUNG)-RELATED"/>
    <property type="match status" value="1"/>
</dbReference>
<evidence type="ECO:0000256" key="5">
    <source>
        <dbReference type="ARBA" id="ARBA00023163"/>
    </source>
</evidence>
<dbReference type="InterPro" id="IPR050815">
    <property type="entry name" value="TF_fung"/>
</dbReference>
<keyword evidence="5" id="KW-0804">Transcription</keyword>
<keyword evidence="4" id="KW-0238">DNA-binding</keyword>
<evidence type="ECO:0000256" key="3">
    <source>
        <dbReference type="ARBA" id="ARBA00023015"/>
    </source>
</evidence>
<dbReference type="OrthoDB" id="3037908at2759"/>
<dbReference type="SMART" id="SM00066">
    <property type="entry name" value="GAL4"/>
    <property type="match status" value="1"/>
</dbReference>
<dbReference type="Proteomes" id="UP000800200">
    <property type="component" value="Unassembled WGS sequence"/>
</dbReference>
<sequence length="680" mass="75138">MSQSHRQQPGLACEDCRRRKARCDRVRPSCGSCKDSGTSCRYVDKRPQRGPRKGQMMALKNLVADLEQRLGERTRQQQPGHEIVPSDNLQKPDSILDAFLLLEQDSTLAETVPMTLSIDLENSNRSSTGYENHGLGTSSLGNTSLDSSSLGSTSLSNTSPEETPFTSSMLAGADMSSLRALDGSHNNMIPDQNFISDWLDGDAILSPSVTPSGNQQLFDSKVMQSLGGPALSELMQADLDELYFERVHPVSPNIHRRKYFAWAGRKRPSAGQMALQYAMRAVAAAVSAQYQPLSGMLCAESRRVLERIDTNGTGDCGDTCIEQIQAWLLVAHWELLCNHEHQAMLTAGRAIRMVQLARLHDVDAWNVPFMPVGAEINPFPSSPLSDEESFVKAEEQGRTFWLAYCFDRFCLMHSECPPSLQEESIRTRLPASEANFQNNQPIQMDFLSEALAHNGRAALPPFAKCVVLNSLFSHCISHQRFAMSEAASNGSDSRKVWSKYAWLALAVERRKGLLVQSLPGATDFVDDPMLTFATALAACAATNVYQSMAQSAAWTTVDHEDAVPLYKEQAVQAASELVRFIELMPRPISCFKAHPFLPTLIYRAALFLIELSRSSSPITTAYSNRDGDLGILLGALRDLEQVNNLSRNLLCKLEKDASYLRNVGERQKGSDVQVQRQIAG</sequence>
<dbReference type="SUPFAM" id="SSF57701">
    <property type="entry name" value="Zn2/Cys6 DNA-binding domain"/>
    <property type="match status" value="1"/>
</dbReference>
<evidence type="ECO:0000259" key="8">
    <source>
        <dbReference type="PROSITE" id="PS50048"/>
    </source>
</evidence>
<dbReference type="CDD" id="cd00067">
    <property type="entry name" value="GAL4"/>
    <property type="match status" value="1"/>
</dbReference>
<evidence type="ECO:0000256" key="4">
    <source>
        <dbReference type="ARBA" id="ARBA00023125"/>
    </source>
</evidence>
<organism evidence="9 10">
    <name type="scientific">Zopfia rhizophila CBS 207.26</name>
    <dbReference type="NCBI Taxonomy" id="1314779"/>
    <lineage>
        <taxon>Eukaryota</taxon>
        <taxon>Fungi</taxon>
        <taxon>Dikarya</taxon>
        <taxon>Ascomycota</taxon>
        <taxon>Pezizomycotina</taxon>
        <taxon>Dothideomycetes</taxon>
        <taxon>Dothideomycetes incertae sedis</taxon>
        <taxon>Zopfiaceae</taxon>
        <taxon>Zopfia</taxon>
    </lineage>
</organism>
<comment type="subcellular location">
    <subcellularLocation>
        <location evidence="1">Nucleus</location>
    </subcellularLocation>
</comment>
<protein>
    <recommendedName>
        <fullName evidence="8">Zn(2)-C6 fungal-type domain-containing protein</fullName>
    </recommendedName>
</protein>
<dbReference type="AlphaFoldDB" id="A0A6A6EUC9"/>
<feature type="domain" description="Zn(2)-C6 fungal-type" evidence="8">
    <location>
        <begin position="12"/>
        <end position="42"/>
    </location>
</feature>
<dbReference type="GO" id="GO:0006351">
    <property type="term" value="P:DNA-templated transcription"/>
    <property type="evidence" value="ECO:0007669"/>
    <property type="project" value="InterPro"/>
</dbReference>
<keyword evidence="6" id="KW-0539">Nucleus</keyword>
<proteinExistence type="predicted"/>
<dbReference type="InterPro" id="IPR036864">
    <property type="entry name" value="Zn2-C6_fun-type_DNA-bd_sf"/>
</dbReference>
<keyword evidence="10" id="KW-1185">Reference proteome</keyword>
<feature type="compositionally biased region" description="Low complexity" evidence="7">
    <location>
        <begin position="134"/>
        <end position="159"/>
    </location>
</feature>
<dbReference type="InterPro" id="IPR001138">
    <property type="entry name" value="Zn2Cys6_DnaBD"/>
</dbReference>
<evidence type="ECO:0000313" key="10">
    <source>
        <dbReference type="Proteomes" id="UP000800200"/>
    </source>
</evidence>
<dbReference type="SMART" id="SM00906">
    <property type="entry name" value="Fungal_trans"/>
    <property type="match status" value="1"/>
</dbReference>
<reference evidence="9" key="1">
    <citation type="journal article" date="2020" name="Stud. Mycol.">
        <title>101 Dothideomycetes genomes: a test case for predicting lifestyles and emergence of pathogens.</title>
        <authorList>
            <person name="Haridas S."/>
            <person name="Albert R."/>
            <person name="Binder M."/>
            <person name="Bloem J."/>
            <person name="Labutti K."/>
            <person name="Salamov A."/>
            <person name="Andreopoulos B."/>
            <person name="Baker S."/>
            <person name="Barry K."/>
            <person name="Bills G."/>
            <person name="Bluhm B."/>
            <person name="Cannon C."/>
            <person name="Castanera R."/>
            <person name="Culley D."/>
            <person name="Daum C."/>
            <person name="Ezra D."/>
            <person name="Gonzalez J."/>
            <person name="Henrissat B."/>
            <person name="Kuo A."/>
            <person name="Liang C."/>
            <person name="Lipzen A."/>
            <person name="Lutzoni F."/>
            <person name="Magnuson J."/>
            <person name="Mondo S."/>
            <person name="Nolan M."/>
            <person name="Ohm R."/>
            <person name="Pangilinan J."/>
            <person name="Park H.-J."/>
            <person name="Ramirez L."/>
            <person name="Alfaro M."/>
            <person name="Sun H."/>
            <person name="Tritt A."/>
            <person name="Yoshinaga Y."/>
            <person name="Zwiers L.-H."/>
            <person name="Turgeon B."/>
            <person name="Goodwin S."/>
            <person name="Spatafora J."/>
            <person name="Crous P."/>
            <person name="Grigoriev I."/>
        </authorList>
    </citation>
    <scope>NUCLEOTIDE SEQUENCE</scope>
    <source>
        <strain evidence="9">CBS 207.26</strain>
    </source>
</reference>
<dbReference type="InterPro" id="IPR007219">
    <property type="entry name" value="XnlR_reg_dom"/>
</dbReference>
<accession>A0A6A6EUC9</accession>
<dbReference type="Pfam" id="PF04082">
    <property type="entry name" value="Fungal_trans"/>
    <property type="match status" value="1"/>
</dbReference>
<dbReference type="CDD" id="cd12148">
    <property type="entry name" value="fungal_TF_MHR"/>
    <property type="match status" value="1"/>
</dbReference>
<dbReference type="PROSITE" id="PS50048">
    <property type="entry name" value="ZN2_CY6_FUNGAL_2"/>
    <property type="match status" value="1"/>
</dbReference>
<dbReference type="GO" id="GO:0000981">
    <property type="term" value="F:DNA-binding transcription factor activity, RNA polymerase II-specific"/>
    <property type="evidence" value="ECO:0007669"/>
    <property type="project" value="InterPro"/>
</dbReference>
<evidence type="ECO:0000313" key="9">
    <source>
        <dbReference type="EMBL" id="KAF2194358.1"/>
    </source>
</evidence>
<dbReference type="GO" id="GO:0005634">
    <property type="term" value="C:nucleus"/>
    <property type="evidence" value="ECO:0007669"/>
    <property type="project" value="UniProtKB-SubCell"/>
</dbReference>
<dbReference type="PANTHER" id="PTHR47338:SF3">
    <property type="entry name" value="C6 FINGER DOMAIN TRANSCRIPTION FACTOR DBAA-RELATED"/>
    <property type="match status" value="1"/>
</dbReference>
<keyword evidence="3" id="KW-0805">Transcription regulation</keyword>
<evidence type="ECO:0000256" key="7">
    <source>
        <dbReference type="SAM" id="MobiDB-lite"/>
    </source>
</evidence>
<dbReference type="GO" id="GO:0008270">
    <property type="term" value="F:zinc ion binding"/>
    <property type="evidence" value="ECO:0007669"/>
    <property type="project" value="InterPro"/>
</dbReference>
<feature type="region of interest" description="Disordered" evidence="7">
    <location>
        <begin position="122"/>
        <end position="165"/>
    </location>
</feature>
<gene>
    <name evidence="9" type="ORF">K469DRAFT_709865</name>
</gene>
<dbReference type="Gene3D" id="4.10.240.10">
    <property type="entry name" value="Zn(2)-C6 fungal-type DNA-binding domain"/>
    <property type="match status" value="1"/>
</dbReference>
<name>A0A6A6EUC9_9PEZI</name>
<dbReference type="EMBL" id="ML994612">
    <property type="protein sequence ID" value="KAF2194358.1"/>
    <property type="molecule type" value="Genomic_DNA"/>
</dbReference>
<dbReference type="PROSITE" id="PS00463">
    <property type="entry name" value="ZN2_CY6_FUNGAL_1"/>
    <property type="match status" value="1"/>
</dbReference>
<evidence type="ECO:0000256" key="6">
    <source>
        <dbReference type="ARBA" id="ARBA00023242"/>
    </source>
</evidence>
<dbReference type="Pfam" id="PF00172">
    <property type="entry name" value="Zn_clus"/>
    <property type="match status" value="1"/>
</dbReference>
<dbReference type="GO" id="GO:0003677">
    <property type="term" value="F:DNA binding"/>
    <property type="evidence" value="ECO:0007669"/>
    <property type="project" value="UniProtKB-KW"/>
</dbReference>
<evidence type="ECO:0000256" key="1">
    <source>
        <dbReference type="ARBA" id="ARBA00004123"/>
    </source>
</evidence>